<dbReference type="GO" id="GO:0005886">
    <property type="term" value="C:plasma membrane"/>
    <property type="evidence" value="ECO:0007669"/>
    <property type="project" value="UniProtKB-SubCell"/>
</dbReference>
<dbReference type="EMBL" id="CP051139">
    <property type="protein sequence ID" value="QIW95350.1"/>
    <property type="molecule type" value="Genomic_DNA"/>
</dbReference>
<dbReference type="InterPro" id="IPR000490">
    <property type="entry name" value="Glyco_hydro_17"/>
</dbReference>
<keyword evidence="12" id="KW-0325">Glycoprotein</keyword>
<dbReference type="GO" id="GO:0071555">
    <property type="term" value="P:cell wall organization"/>
    <property type="evidence" value="ECO:0007669"/>
    <property type="project" value="UniProtKB-KW"/>
</dbReference>
<keyword evidence="21" id="KW-1133">Transmembrane helix</keyword>
<keyword evidence="6" id="KW-1003">Cell membrane</keyword>
<evidence type="ECO:0000256" key="6">
    <source>
        <dbReference type="ARBA" id="ARBA00022475"/>
    </source>
</evidence>
<protein>
    <recommendedName>
        <fullName evidence="5">glucan endo-1,3-beta-D-glucosidase</fullName>
        <ecNumber evidence="5">3.2.1.39</ecNumber>
    </recommendedName>
    <alternativeName>
        <fullName evidence="18">Endo-1,3-beta-glucanase btgC</fullName>
    </alternativeName>
    <alternativeName>
        <fullName evidence="17">Laminarinase btgC</fullName>
    </alternativeName>
</protein>
<evidence type="ECO:0000256" key="11">
    <source>
        <dbReference type="ARBA" id="ARBA00023136"/>
    </source>
</evidence>
<dbReference type="Gene3D" id="3.20.20.80">
    <property type="entry name" value="Glycosidases"/>
    <property type="match status" value="1"/>
</dbReference>
<feature type="transmembrane region" description="Helical" evidence="21">
    <location>
        <begin position="269"/>
        <end position="290"/>
    </location>
</feature>
<dbReference type="SUPFAM" id="SSF51445">
    <property type="entry name" value="(Trans)glycosidases"/>
    <property type="match status" value="1"/>
</dbReference>
<accession>A0A6H0XL43</accession>
<dbReference type="GO" id="GO:0009277">
    <property type="term" value="C:fungal-type cell wall"/>
    <property type="evidence" value="ECO:0007669"/>
    <property type="project" value="TreeGrafter"/>
</dbReference>
<evidence type="ECO:0000256" key="20">
    <source>
        <dbReference type="SAM" id="MobiDB-lite"/>
    </source>
</evidence>
<evidence type="ECO:0000256" key="18">
    <source>
        <dbReference type="ARBA" id="ARBA00043078"/>
    </source>
</evidence>
<comment type="subcellular location">
    <subcellularLocation>
        <location evidence="3">Cell membrane</location>
        <topology evidence="3">Single-pass type II membrane protein</topology>
    </subcellularLocation>
    <subcellularLocation>
        <location evidence="2">Secreted</location>
        <location evidence="2">Cell wall</location>
    </subcellularLocation>
</comment>
<organism evidence="22 23">
    <name type="scientific">Peltaster fructicola</name>
    <dbReference type="NCBI Taxonomy" id="286661"/>
    <lineage>
        <taxon>Eukaryota</taxon>
        <taxon>Fungi</taxon>
        <taxon>Dikarya</taxon>
        <taxon>Ascomycota</taxon>
        <taxon>Pezizomycotina</taxon>
        <taxon>Dothideomycetes</taxon>
        <taxon>Dothideomycetes incertae sedis</taxon>
        <taxon>Peltaster</taxon>
    </lineage>
</organism>
<evidence type="ECO:0000256" key="4">
    <source>
        <dbReference type="ARBA" id="ARBA00008773"/>
    </source>
</evidence>
<dbReference type="PANTHER" id="PTHR16631">
    <property type="entry name" value="GLUCAN 1,3-BETA-GLUCOSIDASE"/>
    <property type="match status" value="1"/>
</dbReference>
<evidence type="ECO:0000256" key="1">
    <source>
        <dbReference type="ARBA" id="ARBA00000382"/>
    </source>
</evidence>
<dbReference type="Pfam" id="PF00332">
    <property type="entry name" value="Glyco_hydro_17"/>
    <property type="match status" value="1"/>
</dbReference>
<keyword evidence="15" id="KW-0624">Polysaccharide degradation</keyword>
<dbReference type="GO" id="GO:0000272">
    <property type="term" value="P:polysaccharide catabolic process"/>
    <property type="evidence" value="ECO:0007669"/>
    <property type="project" value="UniProtKB-KW"/>
</dbReference>
<keyword evidence="13" id="KW-0119">Carbohydrate metabolism</keyword>
<feature type="region of interest" description="Disordered" evidence="20">
    <location>
        <begin position="292"/>
        <end position="314"/>
    </location>
</feature>
<proteinExistence type="inferred from homology"/>
<sequence>MTDRQYGVLPGASIDGTPPQQQFGKRTSPTRQYTQQASKRTMQSADMQKPPPPPVHRSKPPQIRSSLMPIPLPQPMGNTSDISEYQPSNPFRDIDNLYNPAMRTPSPVRYNPRHRSPPSSPGVRETHPSEHSPAPTMWQPTSTGPRSPSPTRSSVRSPYQDPARAELSAPSLIPHEYYHGDGYDDFDPNGIADDGDDYAEEHTQRSRSRLRGASAGVPTFLRPFGANKTSGQYGPLPAANPSNDQPFYSEKTPWSNKDHEAVQRRRRKIWIICAIVFLLVAIGAITGGVLGSRNKSSSKSTTSSSSSTAASHSGGLFDIDSSEVQQLMNNQDLHKVFPAMDYTPLNAQYPDCLSNPPDQNNVTLDVAMLSQLSPAIRLYGTDCNQTEMVLTAIDRLKMNDTMSIWLGVWLGTNTTTNNRQLAQMYDILDKYPASHFAGVIVGNEVLFRKDMTLTQLSTVLTQVRSNFTTKKISLPVATSDLGDNWTADLALASDIVMANVHPFFAGVTPDVAPGWTYNFWQSHDAKLTTAKTGSWPKSIISEVGWPSQGAVASIDNMNKFMDGFVCQSMTNGTTYFWFEAFDEPWKVIYETGTDGWESHWGLIDINRNLKSGVKIPDCGGKSLSKPY</sequence>
<evidence type="ECO:0000256" key="5">
    <source>
        <dbReference type="ARBA" id="ARBA00012780"/>
    </source>
</evidence>
<evidence type="ECO:0000256" key="19">
    <source>
        <dbReference type="RuleBase" id="RU004335"/>
    </source>
</evidence>
<keyword evidence="7" id="KW-0134">Cell wall</keyword>
<dbReference type="GO" id="GO:0005576">
    <property type="term" value="C:extracellular region"/>
    <property type="evidence" value="ECO:0007669"/>
    <property type="project" value="TreeGrafter"/>
</dbReference>
<feature type="compositionally biased region" description="Low complexity" evidence="20">
    <location>
        <begin position="295"/>
        <end position="311"/>
    </location>
</feature>
<keyword evidence="8" id="KW-0964">Secreted</keyword>
<evidence type="ECO:0000256" key="13">
    <source>
        <dbReference type="ARBA" id="ARBA00023277"/>
    </source>
</evidence>
<evidence type="ECO:0000313" key="22">
    <source>
        <dbReference type="EMBL" id="QIW95350.1"/>
    </source>
</evidence>
<comment type="function">
    <text evidence="16">Glucanases play a role in cell expansion during growth, in cell-cell fusion during mating, and in spore release during sporulation. This enzyme may be involved in beta-glucan degradation. Active on laminarin and lichenan.</text>
</comment>
<dbReference type="EC" id="3.2.1.39" evidence="5"/>
<evidence type="ECO:0000256" key="21">
    <source>
        <dbReference type="SAM" id="Phobius"/>
    </source>
</evidence>
<reference evidence="22 23" key="1">
    <citation type="journal article" date="2016" name="Sci. Rep.">
        <title>Peltaster fructicola genome reveals evolution from an invasive phytopathogen to an ectophytic parasite.</title>
        <authorList>
            <person name="Xu C."/>
            <person name="Chen H."/>
            <person name="Gleason M.L."/>
            <person name="Xu J.R."/>
            <person name="Liu H."/>
            <person name="Zhang R."/>
            <person name="Sun G."/>
        </authorList>
    </citation>
    <scope>NUCLEOTIDE SEQUENCE [LARGE SCALE GENOMIC DNA]</scope>
    <source>
        <strain evidence="22 23">LNHT1506</strain>
    </source>
</reference>
<evidence type="ECO:0000256" key="8">
    <source>
        <dbReference type="ARBA" id="ARBA00022525"/>
    </source>
</evidence>
<feature type="region of interest" description="Disordered" evidence="20">
    <location>
        <begin position="1"/>
        <end position="213"/>
    </location>
</feature>
<evidence type="ECO:0000256" key="17">
    <source>
        <dbReference type="ARBA" id="ARBA00042373"/>
    </source>
</evidence>
<keyword evidence="10" id="KW-0378">Hydrolase</keyword>
<feature type="compositionally biased region" description="Polar residues" evidence="20">
    <location>
        <begin position="18"/>
        <end position="46"/>
    </location>
</feature>
<evidence type="ECO:0000256" key="12">
    <source>
        <dbReference type="ARBA" id="ARBA00023180"/>
    </source>
</evidence>
<keyword evidence="11 21" id="KW-0472">Membrane</keyword>
<keyword evidence="21" id="KW-0812">Transmembrane</keyword>
<evidence type="ECO:0000256" key="14">
    <source>
        <dbReference type="ARBA" id="ARBA00023316"/>
    </source>
</evidence>
<evidence type="ECO:0000256" key="2">
    <source>
        <dbReference type="ARBA" id="ARBA00004191"/>
    </source>
</evidence>
<evidence type="ECO:0000256" key="3">
    <source>
        <dbReference type="ARBA" id="ARBA00004401"/>
    </source>
</evidence>
<evidence type="ECO:0000256" key="10">
    <source>
        <dbReference type="ARBA" id="ARBA00022801"/>
    </source>
</evidence>
<dbReference type="Proteomes" id="UP000503462">
    <property type="component" value="Chromosome 1"/>
</dbReference>
<evidence type="ECO:0000256" key="15">
    <source>
        <dbReference type="ARBA" id="ARBA00023326"/>
    </source>
</evidence>
<feature type="compositionally biased region" description="Acidic residues" evidence="20">
    <location>
        <begin position="183"/>
        <end position="199"/>
    </location>
</feature>
<dbReference type="InterPro" id="IPR050732">
    <property type="entry name" value="Beta-glucan_modifiers"/>
</dbReference>
<comment type="similarity">
    <text evidence="4 19">Belongs to the glycosyl hydrolase 17 family.</text>
</comment>
<evidence type="ECO:0000256" key="9">
    <source>
        <dbReference type="ARBA" id="ARBA00022729"/>
    </source>
</evidence>
<evidence type="ECO:0000313" key="23">
    <source>
        <dbReference type="Proteomes" id="UP000503462"/>
    </source>
</evidence>
<dbReference type="AlphaFoldDB" id="A0A6H0XL43"/>
<dbReference type="GO" id="GO:0009986">
    <property type="term" value="C:cell surface"/>
    <property type="evidence" value="ECO:0007669"/>
    <property type="project" value="TreeGrafter"/>
</dbReference>
<evidence type="ECO:0000256" key="16">
    <source>
        <dbReference type="ARBA" id="ARBA00037649"/>
    </source>
</evidence>
<comment type="catalytic activity">
    <reaction evidence="1">
        <text>Hydrolysis of (1-&gt;3)-beta-D-glucosidic linkages in (1-&gt;3)-beta-D-glucans.</text>
        <dbReference type="EC" id="3.2.1.39"/>
    </reaction>
</comment>
<feature type="compositionally biased region" description="Polar residues" evidence="20">
    <location>
        <begin position="76"/>
        <end position="89"/>
    </location>
</feature>
<keyword evidence="23" id="KW-1185">Reference proteome</keyword>
<feature type="compositionally biased region" description="Low complexity" evidence="20">
    <location>
        <begin position="140"/>
        <end position="158"/>
    </location>
</feature>
<dbReference type="InterPro" id="IPR017853">
    <property type="entry name" value="GH"/>
</dbReference>
<keyword evidence="9" id="KW-0732">Signal</keyword>
<dbReference type="PANTHER" id="PTHR16631:SF17">
    <property type="entry name" value="GLUCAN ENDO-1,3-BETA-GLUCOSIDASE BTGC"/>
    <property type="match status" value="1"/>
</dbReference>
<name>A0A6H0XL43_9PEZI</name>
<evidence type="ECO:0000256" key="7">
    <source>
        <dbReference type="ARBA" id="ARBA00022512"/>
    </source>
</evidence>
<dbReference type="GO" id="GO:0042973">
    <property type="term" value="F:glucan endo-1,3-beta-D-glucosidase activity"/>
    <property type="evidence" value="ECO:0007669"/>
    <property type="project" value="UniProtKB-EC"/>
</dbReference>
<gene>
    <name evidence="22" type="ORF">AMS68_000868</name>
</gene>
<keyword evidence="14" id="KW-0961">Cell wall biogenesis/degradation</keyword>
<dbReference type="OrthoDB" id="68336at2759"/>